<keyword evidence="1" id="KW-0521">NADP</keyword>
<evidence type="ECO:0000259" key="3">
    <source>
        <dbReference type="Pfam" id="PF05368"/>
    </source>
</evidence>
<evidence type="ECO:0000313" key="5">
    <source>
        <dbReference type="Proteomes" id="UP000717696"/>
    </source>
</evidence>
<dbReference type="Pfam" id="PF05368">
    <property type="entry name" value="NmrA"/>
    <property type="match status" value="1"/>
</dbReference>
<dbReference type="Proteomes" id="UP000717696">
    <property type="component" value="Unassembled WGS sequence"/>
</dbReference>
<dbReference type="CDD" id="cd05259">
    <property type="entry name" value="PCBER_SDR_a"/>
    <property type="match status" value="1"/>
</dbReference>
<dbReference type="AlphaFoldDB" id="A0A9P9CXY3"/>
<evidence type="ECO:0000256" key="2">
    <source>
        <dbReference type="ARBA" id="ARBA00023002"/>
    </source>
</evidence>
<proteinExistence type="predicted"/>
<dbReference type="InterPro" id="IPR008030">
    <property type="entry name" value="NmrA-like"/>
</dbReference>
<dbReference type="GO" id="GO:0016491">
    <property type="term" value="F:oxidoreductase activity"/>
    <property type="evidence" value="ECO:0007669"/>
    <property type="project" value="UniProtKB-KW"/>
</dbReference>
<gene>
    <name evidence="4" type="ORF">B0J13DRAFT_517127</name>
</gene>
<reference evidence="4" key="1">
    <citation type="journal article" date="2021" name="Nat. Commun.">
        <title>Genetic determinants of endophytism in the Arabidopsis root mycobiome.</title>
        <authorList>
            <person name="Mesny F."/>
            <person name="Miyauchi S."/>
            <person name="Thiergart T."/>
            <person name="Pickel B."/>
            <person name="Atanasova L."/>
            <person name="Karlsson M."/>
            <person name="Huettel B."/>
            <person name="Barry K.W."/>
            <person name="Haridas S."/>
            <person name="Chen C."/>
            <person name="Bauer D."/>
            <person name="Andreopoulos W."/>
            <person name="Pangilinan J."/>
            <person name="LaButti K."/>
            <person name="Riley R."/>
            <person name="Lipzen A."/>
            <person name="Clum A."/>
            <person name="Drula E."/>
            <person name="Henrissat B."/>
            <person name="Kohler A."/>
            <person name="Grigoriev I.V."/>
            <person name="Martin F.M."/>
            <person name="Hacquard S."/>
        </authorList>
    </citation>
    <scope>NUCLEOTIDE SEQUENCE</scope>
    <source>
        <strain evidence="4">MPI-CAGE-AT-0021</strain>
    </source>
</reference>
<dbReference type="PANTHER" id="PTHR47706">
    <property type="entry name" value="NMRA-LIKE FAMILY PROTEIN"/>
    <property type="match status" value="1"/>
</dbReference>
<dbReference type="Gene3D" id="3.90.25.10">
    <property type="entry name" value="UDP-galactose 4-epimerase, domain 1"/>
    <property type="match status" value="1"/>
</dbReference>
<dbReference type="SUPFAM" id="SSF51735">
    <property type="entry name" value="NAD(P)-binding Rossmann-fold domains"/>
    <property type="match status" value="1"/>
</dbReference>
<name>A0A9P9CXY3_9HYPO</name>
<feature type="domain" description="NmrA-like" evidence="3">
    <location>
        <begin position="6"/>
        <end position="234"/>
    </location>
</feature>
<dbReference type="InterPro" id="IPR036291">
    <property type="entry name" value="NAD(P)-bd_dom_sf"/>
</dbReference>
<protein>
    <recommendedName>
        <fullName evidence="3">NmrA-like domain-containing protein</fullName>
    </recommendedName>
</protein>
<keyword evidence="2" id="KW-0560">Oxidoreductase</keyword>
<dbReference type="PANTHER" id="PTHR47706:SF1">
    <property type="entry name" value="CIPA-LIKE, PUTATIVE (AFU_ORTHOLOGUE AFUA_1G12460)-RELATED"/>
    <property type="match status" value="1"/>
</dbReference>
<dbReference type="InterPro" id="IPR045312">
    <property type="entry name" value="PCBER-like"/>
</dbReference>
<keyword evidence="5" id="KW-1185">Reference proteome</keyword>
<organism evidence="4 5">
    <name type="scientific">Dactylonectria estremocensis</name>
    <dbReference type="NCBI Taxonomy" id="1079267"/>
    <lineage>
        <taxon>Eukaryota</taxon>
        <taxon>Fungi</taxon>
        <taxon>Dikarya</taxon>
        <taxon>Ascomycota</taxon>
        <taxon>Pezizomycotina</taxon>
        <taxon>Sordariomycetes</taxon>
        <taxon>Hypocreomycetidae</taxon>
        <taxon>Hypocreales</taxon>
        <taxon>Nectriaceae</taxon>
        <taxon>Dactylonectria</taxon>
    </lineage>
</organism>
<evidence type="ECO:0000313" key="4">
    <source>
        <dbReference type="EMBL" id="KAH7108884.1"/>
    </source>
</evidence>
<dbReference type="InterPro" id="IPR051609">
    <property type="entry name" value="NmrA/Isoflavone_reductase-like"/>
</dbReference>
<comment type="caution">
    <text evidence="4">The sequence shown here is derived from an EMBL/GenBank/DDBJ whole genome shotgun (WGS) entry which is preliminary data.</text>
</comment>
<dbReference type="EMBL" id="JAGMUU010000084">
    <property type="protein sequence ID" value="KAH7108884.1"/>
    <property type="molecule type" value="Genomic_DNA"/>
</dbReference>
<sequence>MVIINNVAVIGAGGALGKPVLDALIVSGKFNVSVLTRPASESTYPSSVRVIPVDFKSLSSLTAALAGQDALVSTVGTDGLLGQTLIVDAAIAAGVKRILPSDFGSDLTNSKTAALPVFGYKVAVRKHIEDKVKSGATITYTYIVNGPFLDWGVAHNFIINWSHGKPSLYDGGERPFSTTSLATIGNAVVGVLSKYEETRNRSVYIHDVALTQKKLLEIVQRIKPATKFEPTTVPLVDVGKSAYEELANGDYSFAVMSKFLSLAVFGEGYGSLLEKTDNELLGLAEKSDAEVGEILKAVVN</sequence>
<accession>A0A9P9CXY3</accession>
<dbReference type="OrthoDB" id="9974981at2759"/>
<evidence type="ECO:0000256" key="1">
    <source>
        <dbReference type="ARBA" id="ARBA00022857"/>
    </source>
</evidence>
<dbReference type="Gene3D" id="3.40.50.720">
    <property type="entry name" value="NAD(P)-binding Rossmann-like Domain"/>
    <property type="match status" value="1"/>
</dbReference>